<keyword evidence="2" id="KW-0472">Membrane</keyword>
<dbReference type="GO" id="GO:0090619">
    <property type="term" value="C:meiotic spindle pole"/>
    <property type="evidence" value="ECO:0007669"/>
    <property type="project" value="TreeGrafter"/>
</dbReference>
<dbReference type="InterPro" id="IPR028170">
    <property type="entry name" value="KASH5"/>
</dbReference>
<dbReference type="GeneID" id="106516052"/>
<dbReference type="GO" id="GO:0051653">
    <property type="term" value="P:spindle localization"/>
    <property type="evidence" value="ECO:0007669"/>
    <property type="project" value="TreeGrafter"/>
</dbReference>
<dbReference type="PANTHER" id="PTHR47300">
    <property type="entry name" value="PROTEIN KASH5"/>
    <property type="match status" value="1"/>
</dbReference>
<dbReference type="GO" id="GO:0000800">
    <property type="term" value="C:lateral element"/>
    <property type="evidence" value="ECO:0007669"/>
    <property type="project" value="TreeGrafter"/>
</dbReference>
<protein>
    <submittedName>
        <fullName evidence="4 5">Kinectin-like</fullName>
    </submittedName>
</protein>
<feature type="transmembrane region" description="Helical" evidence="2">
    <location>
        <begin position="294"/>
        <end position="320"/>
    </location>
</feature>
<dbReference type="OrthoDB" id="8919415at2759"/>
<dbReference type="RefSeq" id="XP_013861689.1">
    <property type="nucleotide sequence ID" value="XM_014006235.1"/>
</dbReference>
<feature type="coiled-coil region" evidence="1">
    <location>
        <begin position="35"/>
        <end position="196"/>
    </location>
</feature>
<dbReference type="GO" id="GO:0090220">
    <property type="term" value="P:chromosome localization to nuclear envelope involved in homologous chromosome segregation"/>
    <property type="evidence" value="ECO:0007669"/>
    <property type="project" value="TreeGrafter"/>
</dbReference>
<dbReference type="AlphaFoldDB" id="A0A2I4B1S8"/>
<keyword evidence="2" id="KW-1133">Transmembrane helix</keyword>
<organism evidence="3 4">
    <name type="scientific">Austrofundulus limnaeus</name>
    <name type="common">Annual killifish</name>
    <dbReference type="NCBI Taxonomy" id="52670"/>
    <lineage>
        <taxon>Eukaryota</taxon>
        <taxon>Metazoa</taxon>
        <taxon>Chordata</taxon>
        <taxon>Craniata</taxon>
        <taxon>Vertebrata</taxon>
        <taxon>Euteleostomi</taxon>
        <taxon>Actinopterygii</taxon>
        <taxon>Neopterygii</taxon>
        <taxon>Teleostei</taxon>
        <taxon>Neoteleostei</taxon>
        <taxon>Acanthomorphata</taxon>
        <taxon>Ovalentaria</taxon>
        <taxon>Atherinomorphae</taxon>
        <taxon>Cyprinodontiformes</taxon>
        <taxon>Rivulidae</taxon>
        <taxon>Austrofundulus</taxon>
    </lineage>
</organism>
<evidence type="ECO:0000313" key="5">
    <source>
        <dbReference type="RefSeq" id="XP_013861689.1"/>
    </source>
</evidence>
<dbReference type="GO" id="GO:0051225">
    <property type="term" value="P:spindle assembly"/>
    <property type="evidence" value="ECO:0007669"/>
    <property type="project" value="TreeGrafter"/>
</dbReference>
<evidence type="ECO:0000256" key="2">
    <source>
        <dbReference type="SAM" id="Phobius"/>
    </source>
</evidence>
<keyword evidence="2" id="KW-0812">Transmembrane</keyword>
<reference evidence="4 5" key="1">
    <citation type="submission" date="2025-04" db="UniProtKB">
        <authorList>
            <consortium name="RefSeq"/>
        </authorList>
    </citation>
    <scope>IDENTIFICATION</scope>
    <source>
        <strain evidence="4 5">Quisiro</strain>
        <tissue evidence="4 5">Liver</tissue>
    </source>
</reference>
<dbReference type="GO" id="GO:0000781">
    <property type="term" value="C:chromosome, telomeric region"/>
    <property type="evidence" value="ECO:0007669"/>
    <property type="project" value="TreeGrafter"/>
</dbReference>
<dbReference type="PANTHER" id="PTHR47300:SF1">
    <property type="entry name" value="PROTEIN KASH5"/>
    <property type="match status" value="1"/>
</dbReference>
<proteinExistence type="predicted"/>
<dbReference type="GO" id="GO:0007015">
    <property type="term" value="P:actin filament organization"/>
    <property type="evidence" value="ECO:0007669"/>
    <property type="project" value="TreeGrafter"/>
</dbReference>
<accession>A0A2I4B1S8</accession>
<keyword evidence="1" id="KW-0175">Coiled coil</keyword>
<dbReference type="KEGG" id="alim:106516052"/>
<dbReference type="GO" id="GO:0005640">
    <property type="term" value="C:nuclear outer membrane"/>
    <property type="evidence" value="ECO:0007669"/>
    <property type="project" value="TreeGrafter"/>
</dbReference>
<dbReference type="GO" id="GO:0007129">
    <property type="term" value="P:homologous chromosome pairing at meiosis"/>
    <property type="evidence" value="ECO:0007669"/>
    <property type="project" value="TreeGrafter"/>
</dbReference>
<dbReference type="GO" id="GO:0070840">
    <property type="term" value="F:dynein complex binding"/>
    <property type="evidence" value="ECO:0007669"/>
    <property type="project" value="TreeGrafter"/>
</dbReference>
<gene>
    <name evidence="4 5" type="primary">LOC106516052</name>
</gene>
<evidence type="ECO:0000313" key="4">
    <source>
        <dbReference type="RefSeq" id="XP_013861682.1"/>
    </source>
</evidence>
<name>A0A2I4B1S8_AUSLI</name>
<sequence length="345" mass="39768">MEENMSQKEMLERIAELDYNKSQLRDLNDEMRQWLEVADDDMAALRSENATLRKQLKVMEEIISEAQQVEAEPYGYLMASDLNENRSSEKNIQDQEMESTMLKEENKKLTTKMKNLEEEIDQEKITLSKLRAAFQSLEDEMEEAQLELQHKQEVIHQKNLEVDHLKETVEEYNNIIKDLRLMKQELTQQLEDRRDEASFAVLTEVMREEEESVSVHLSLAEEIQMLVSAEMKTSMLPTTHLTPVTTEEEEHEGADAEELLESQSLTENCKTKSGSLSSSRFACTLETAIYGARLFMQCIFTFSFIVLIVLGCCAGDLLSISTLRSSARLMLQPYFSLHYDALPPI</sequence>
<dbReference type="GO" id="GO:0034993">
    <property type="term" value="C:meiotic nuclear membrane microtubule tethering complex"/>
    <property type="evidence" value="ECO:0007669"/>
    <property type="project" value="InterPro"/>
</dbReference>
<dbReference type="GO" id="GO:0034397">
    <property type="term" value="P:telomere localization"/>
    <property type="evidence" value="ECO:0007669"/>
    <property type="project" value="InterPro"/>
</dbReference>
<dbReference type="Proteomes" id="UP000192220">
    <property type="component" value="Unplaced"/>
</dbReference>
<keyword evidence="3" id="KW-1185">Reference proteome</keyword>
<evidence type="ECO:0000313" key="3">
    <source>
        <dbReference type="Proteomes" id="UP000192220"/>
    </source>
</evidence>
<dbReference type="RefSeq" id="XP_013861682.1">
    <property type="nucleotide sequence ID" value="XM_014006228.1"/>
</dbReference>
<evidence type="ECO:0000256" key="1">
    <source>
        <dbReference type="SAM" id="Coils"/>
    </source>
</evidence>